<dbReference type="Proteomes" id="UP001330812">
    <property type="component" value="Chromosome"/>
</dbReference>
<evidence type="ECO:0000313" key="1">
    <source>
        <dbReference type="EMBL" id="WSE30605.1"/>
    </source>
</evidence>
<proteinExistence type="predicted"/>
<gene>
    <name evidence="1" type="ORF">VSH64_00395</name>
</gene>
<organism evidence="1 2">
    <name type="scientific">Amycolatopsis rhabdoformis</name>
    <dbReference type="NCBI Taxonomy" id="1448059"/>
    <lineage>
        <taxon>Bacteria</taxon>
        <taxon>Bacillati</taxon>
        <taxon>Actinomycetota</taxon>
        <taxon>Actinomycetes</taxon>
        <taxon>Pseudonocardiales</taxon>
        <taxon>Pseudonocardiaceae</taxon>
        <taxon>Amycolatopsis</taxon>
    </lineage>
</organism>
<sequence length="156" mass="17396">MKKGLPVTDPFPFYREQHLHDGPIYRAPADAVASWQELAEQVEEELTRMGFTASVVPNGDPQGLPSGARIWVHKIEPFGVALDWEAPVVATPEFAETVVAQELFTGLFAYVVNAKEIIIRALLDVLREAGFRVLIDHAGGRTYNYRVLEAPRVPRT</sequence>
<evidence type="ECO:0000313" key="2">
    <source>
        <dbReference type="Proteomes" id="UP001330812"/>
    </source>
</evidence>
<keyword evidence="2" id="KW-1185">Reference proteome</keyword>
<reference evidence="1 2" key="1">
    <citation type="journal article" date="2015" name="Int. J. Syst. Evol. Microbiol.">
        <title>Amycolatopsis rhabdoformis sp. nov., an actinomycete isolated from a tropical forest soil.</title>
        <authorList>
            <person name="Souza W.R."/>
            <person name="Silva R.E."/>
            <person name="Goodfellow M."/>
            <person name="Busarakam K."/>
            <person name="Figueiro F.S."/>
            <person name="Ferreira D."/>
            <person name="Rodrigues-Filho E."/>
            <person name="Moraes L.A.B."/>
            <person name="Zucchi T.D."/>
        </authorList>
    </citation>
    <scope>NUCLEOTIDE SEQUENCE [LARGE SCALE GENOMIC DNA]</scope>
    <source>
        <strain evidence="1 2">NCIMB 14900</strain>
    </source>
</reference>
<protein>
    <submittedName>
        <fullName evidence="1">Uncharacterized protein</fullName>
    </submittedName>
</protein>
<accession>A0ABZ1I8D0</accession>
<dbReference type="EMBL" id="CP142149">
    <property type="protein sequence ID" value="WSE30605.1"/>
    <property type="molecule type" value="Genomic_DNA"/>
</dbReference>
<name>A0ABZ1I8D0_9PSEU</name>
<dbReference type="RefSeq" id="WP_326569549.1">
    <property type="nucleotide sequence ID" value="NZ_CP142149.1"/>
</dbReference>